<dbReference type="InterPro" id="IPR001214">
    <property type="entry name" value="SET_dom"/>
</dbReference>
<dbReference type="PANTHER" id="PTHR47332:SF4">
    <property type="entry name" value="SET DOMAIN-CONTAINING PROTEIN 5"/>
    <property type="match status" value="1"/>
</dbReference>
<dbReference type="STRING" id="1330018.A0A167K0Y9"/>
<dbReference type="PANTHER" id="PTHR47332">
    <property type="entry name" value="SET DOMAIN-CONTAINING PROTEIN 5"/>
    <property type="match status" value="1"/>
</dbReference>
<feature type="domain" description="SET" evidence="1">
    <location>
        <begin position="6"/>
        <end position="147"/>
    </location>
</feature>
<dbReference type="Proteomes" id="UP000076738">
    <property type="component" value="Unassembled WGS sequence"/>
</dbReference>
<evidence type="ECO:0000313" key="3">
    <source>
        <dbReference type="Proteomes" id="UP000076738"/>
    </source>
</evidence>
<dbReference type="InterPro" id="IPR046341">
    <property type="entry name" value="SET_dom_sf"/>
</dbReference>
<gene>
    <name evidence="2" type="ORF">CALVIDRAFT_484558</name>
</gene>
<dbReference type="CDD" id="cd20071">
    <property type="entry name" value="SET_SMYD"/>
    <property type="match status" value="1"/>
</dbReference>
<dbReference type="PROSITE" id="PS50280">
    <property type="entry name" value="SET"/>
    <property type="match status" value="1"/>
</dbReference>
<dbReference type="Pfam" id="PF00856">
    <property type="entry name" value="SET"/>
    <property type="match status" value="1"/>
</dbReference>
<keyword evidence="3" id="KW-1185">Reference proteome</keyword>
<name>A0A167K0Y9_CALVF</name>
<proteinExistence type="predicted"/>
<dbReference type="AlphaFoldDB" id="A0A167K0Y9"/>
<dbReference type="SUPFAM" id="SSF82199">
    <property type="entry name" value="SET domain"/>
    <property type="match status" value="1"/>
</dbReference>
<reference evidence="2 3" key="1">
    <citation type="journal article" date="2016" name="Mol. Biol. Evol.">
        <title>Comparative Genomics of Early-Diverging Mushroom-Forming Fungi Provides Insights into the Origins of Lignocellulose Decay Capabilities.</title>
        <authorList>
            <person name="Nagy L.G."/>
            <person name="Riley R."/>
            <person name="Tritt A."/>
            <person name="Adam C."/>
            <person name="Daum C."/>
            <person name="Floudas D."/>
            <person name="Sun H."/>
            <person name="Yadav J.S."/>
            <person name="Pangilinan J."/>
            <person name="Larsson K.H."/>
            <person name="Matsuura K."/>
            <person name="Barry K."/>
            <person name="Labutti K."/>
            <person name="Kuo R."/>
            <person name="Ohm R.A."/>
            <person name="Bhattacharya S.S."/>
            <person name="Shirouzu T."/>
            <person name="Yoshinaga Y."/>
            <person name="Martin F.M."/>
            <person name="Grigoriev I.V."/>
            <person name="Hibbett D.S."/>
        </authorList>
    </citation>
    <scope>NUCLEOTIDE SEQUENCE [LARGE SCALE GENOMIC DNA]</scope>
    <source>
        <strain evidence="2 3">TUFC12733</strain>
    </source>
</reference>
<sequence>MSEESSKHIFVVTDIPGKHQGIIASEDISRGALVLAEAPLIIQPGHRTNKSIATALQSVSKEDQRAYLSLWSSKSKEDSDGVFKDIFDNNCFQLGEEPRGGIFLTGSRFNHSCSPNVHRHWHAPSGKLRFYAIFDIKAGDELCIAYFNIENVTSEERQARFRKHFGCDCQCDICTLPANELQKSDARREAKAELDSVILSSYAAPRRAMQAILRILAGLKLDRVEEGITDVHYLAFQVCVAAADAQSAKIWAQRFLDSRVLMCGSEYDTRECTKLSSFIEDPRSHQAWGWGTRANLLNLTQSWQDSDSE</sequence>
<dbReference type="OrthoDB" id="265717at2759"/>
<organism evidence="2 3">
    <name type="scientific">Calocera viscosa (strain TUFC12733)</name>
    <dbReference type="NCBI Taxonomy" id="1330018"/>
    <lineage>
        <taxon>Eukaryota</taxon>
        <taxon>Fungi</taxon>
        <taxon>Dikarya</taxon>
        <taxon>Basidiomycota</taxon>
        <taxon>Agaricomycotina</taxon>
        <taxon>Dacrymycetes</taxon>
        <taxon>Dacrymycetales</taxon>
        <taxon>Dacrymycetaceae</taxon>
        <taxon>Calocera</taxon>
    </lineage>
</organism>
<protein>
    <submittedName>
        <fullName evidence="2">SET domain-containing protein</fullName>
    </submittedName>
</protein>
<dbReference type="SMART" id="SM00317">
    <property type="entry name" value="SET"/>
    <property type="match status" value="1"/>
</dbReference>
<accession>A0A167K0Y9</accession>
<dbReference type="InterPro" id="IPR053185">
    <property type="entry name" value="SET_domain_protein"/>
</dbReference>
<evidence type="ECO:0000313" key="2">
    <source>
        <dbReference type="EMBL" id="KZO94140.1"/>
    </source>
</evidence>
<evidence type="ECO:0000259" key="1">
    <source>
        <dbReference type="PROSITE" id="PS50280"/>
    </source>
</evidence>
<dbReference type="Gene3D" id="2.170.270.10">
    <property type="entry name" value="SET domain"/>
    <property type="match status" value="1"/>
</dbReference>
<dbReference type="EMBL" id="KV417296">
    <property type="protein sequence ID" value="KZO94140.1"/>
    <property type="molecule type" value="Genomic_DNA"/>
</dbReference>